<dbReference type="Gene3D" id="1.10.8.60">
    <property type="match status" value="1"/>
</dbReference>
<organism evidence="1">
    <name type="scientific">uncultured Thiotrichaceae bacterium</name>
    <dbReference type="NCBI Taxonomy" id="298394"/>
    <lineage>
        <taxon>Bacteria</taxon>
        <taxon>Pseudomonadati</taxon>
        <taxon>Pseudomonadota</taxon>
        <taxon>Gammaproteobacteria</taxon>
        <taxon>Thiotrichales</taxon>
        <taxon>Thiotrichaceae</taxon>
        <taxon>environmental samples</taxon>
    </lineage>
</organism>
<proteinExistence type="predicted"/>
<accession>A0A6S6RUV4</accession>
<dbReference type="AlphaFoldDB" id="A0A6S6RUV4"/>
<reference evidence="1" key="1">
    <citation type="submission" date="2020-01" db="EMBL/GenBank/DDBJ databases">
        <authorList>
            <person name="Meier V. D."/>
            <person name="Meier V D."/>
        </authorList>
    </citation>
    <scope>NUCLEOTIDE SEQUENCE</scope>
    <source>
        <strain evidence="1">HLG_WM_MAG_09</strain>
    </source>
</reference>
<dbReference type="GO" id="GO:0008233">
    <property type="term" value="F:peptidase activity"/>
    <property type="evidence" value="ECO:0007669"/>
    <property type="project" value="UniProtKB-KW"/>
</dbReference>
<protein>
    <submittedName>
        <fullName evidence="1">ATP-dependent hsl protease ATP-binding subunit HslU</fullName>
    </submittedName>
</protein>
<dbReference type="EMBL" id="CACVAT010000019">
    <property type="protein sequence ID" value="CAA6800551.1"/>
    <property type="molecule type" value="Genomic_DNA"/>
</dbReference>
<keyword evidence="1" id="KW-0378">Hydrolase</keyword>
<sequence length="53" mass="5868">MGARRLHTVVERLLETVLFEAPDCDGAKTVDAAHVDSVLGELVKDEDLSRYIL</sequence>
<keyword evidence="1" id="KW-0067">ATP-binding</keyword>
<gene>
    <name evidence="1" type="ORF">HELGO_WM69215</name>
</gene>
<dbReference type="GO" id="GO:0006508">
    <property type="term" value="P:proteolysis"/>
    <property type="evidence" value="ECO:0007669"/>
    <property type="project" value="UniProtKB-KW"/>
</dbReference>
<keyword evidence="1" id="KW-0645">Protease</keyword>
<dbReference type="GO" id="GO:0005524">
    <property type="term" value="F:ATP binding"/>
    <property type="evidence" value="ECO:0007669"/>
    <property type="project" value="UniProtKB-KW"/>
</dbReference>
<keyword evidence="1" id="KW-0547">Nucleotide-binding</keyword>
<name>A0A6S6RUV4_9GAMM</name>
<evidence type="ECO:0000313" key="1">
    <source>
        <dbReference type="EMBL" id="CAA6800551.1"/>
    </source>
</evidence>